<name>A0AAW4W0B5_9FIRM</name>
<proteinExistence type="predicted"/>
<evidence type="ECO:0000313" key="2">
    <source>
        <dbReference type="Proteomes" id="UP001298753"/>
    </source>
</evidence>
<dbReference type="GO" id="GO:0003677">
    <property type="term" value="F:DNA binding"/>
    <property type="evidence" value="ECO:0007669"/>
    <property type="project" value="UniProtKB-KW"/>
</dbReference>
<dbReference type="NCBIfam" id="TIGR01764">
    <property type="entry name" value="excise"/>
    <property type="match status" value="1"/>
</dbReference>
<dbReference type="RefSeq" id="WP_227600345.1">
    <property type="nucleotide sequence ID" value="NZ_JAJEPX010000008.1"/>
</dbReference>
<dbReference type="Pfam" id="PF09035">
    <property type="entry name" value="Tn916-Xis"/>
    <property type="match status" value="1"/>
</dbReference>
<dbReference type="GeneID" id="98661071"/>
<dbReference type="InterPro" id="IPR015122">
    <property type="entry name" value="Tn916-Xis"/>
</dbReference>
<reference evidence="1 2" key="1">
    <citation type="submission" date="2021-10" db="EMBL/GenBank/DDBJ databases">
        <title>Anaerobic single-cell dispensing facilitates the cultivation of human gut bacteria.</title>
        <authorList>
            <person name="Afrizal A."/>
        </authorList>
    </citation>
    <scope>NUCLEOTIDE SEQUENCE [LARGE SCALE GENOMIC DNA]</scope>
    <source>
        <strain evidence="1 2">CLA-AA-H270</strain>
    </source>
</reference>
<accession>A0AAW4W0B5</accession>
<dbReference type="InterPro" id="IPR038148">
    <property type="entry name" value="Tn1545/Tn916_Xis"/>
</dbReference>
<keyword evidence="1" id="KW-0238">DNA-binding</keyword>
<comment type="caution">
    <text evidence="1">The sequence shown here is derived from an EMBL/GenBank/DDBJ whole genome shotgun (WGS) entry which is preliminary data.</text>
</comment>
<dbReference type="AlphaFoldDB" id="A0AAW4W0B5"/>
<organism evidence="1 2">
    <name type="scientific">Agathobaculum butyriciproducens</name>
    <dbReference type="NCBI Taxonomy" id="1628085"/>
    <lineage>
        <taxon>Bacteria</taxon>
        <taxon>Bacillati</taxon>
        <taxon>Bacillota</taxon>
        <taxon>Clostridia</taxon>
        <taxon>Eubacteriales</taxon>
        <taxon>Butyricicoccaceae</taxon>
        <taxon>Agathobaculum</taxon>
    </lineage>
</organism>
<evidence type="ECO:0000313" key="1">
    <source>
        <dbReference type="EMBL" id="MCC2176376.1"/>
    </source>
</evidence>
<keyword evidence="2" id="KW-1185">Reference proteome</keyword>
<protein>
    <submittedName>
        <fullName evidence="1">Excisionase family DNA-binding protein</fullName>
    </submittedName>
</protein>
<dbReference type="Gene3D" id="3.90.105.50">
    <property type="match status" value="1"/>
</dbReference>
<dbReference type="EMBL" id="JAJEPX010000008">
    <property type="protein sequence ID" value="MCC2176376.1"/>
    <property type="molecule type" value="Genomic_DNA"/>
</dbReference>
<gene>
    <name evidence="1" type="ORF">LKD22_04405</name>
</gene>
<sequence>MNREEKNNLVPVWERATITLEEAAAYTGIGVRKLREMTDEPACDYVMWVGNRRMIKRRKLDEYLENAYSV</sequence>
<dbReference type="Proteomes" id="UP001298753">
    <property type="component" value="Unassembled WGS sequence"/>
</dbReference>
<dbReference type="InterPro" id="IPR010093">
    <property type="entry name" value="SinI_DNA-bd"/>
</dbReference>